<comment type="subcellular location">
    <subcellularLocation>
        <location evidence="2">Cell membrane</location>
        <topology evidence="2">Lipid-anchor</topology>
    </subcellularLocation>
</comment>
<dbReference type="PANTHER" id="PTHR30203:SF32">
    <property type="entry name" value="CATION EFFLUX SYSTEM PROTEIN CUSC"/>
    <property type="match status" value="1"/>
</dbReference>
<dbReference type="Gene3D" id="2.20.200.10">
    <property type="entry name" value="Outer membrane efflux proteins (OEP)"/>
    <property type="match status" value="1"/>
</dbReference>
<proteinExistence type="inferred from homology"/>
<keyword evidence="4" id="KW-1185">Reference proteome</keyword>
<keyword evidence="2" id="KW-1134">Transmembrane beta strand</keyword>
<dbReference type="InterPro" id="IPR003423">
    <property type="entry name" value="OMP_efflux"/>
</dbReference>
<dbReference type="Pfam" id="PF02321">
    <property type="entry name" value="OEP"/>
    <property type="match status" value="2"/>
</dbReference>
<dbReference type="InterPro" id="IPR010131">
    <property type="entry name" value="MdtP/NodT-like"/>
</dbReference>
<dbReference type="PANTHER" id="PTHR30203">
    <property type="entry name" value="OUTER MEMBRANE CATION EFFLUX PROTEIN"/>
    <property type="match status" value="1"/>
</dbReference>
<feature type="signal peptide" evidence="2">
    <location>
        <begin position="1"/>
        <end position="23"/>
    </location>
</feature>
<dbReference type="NCBIfam" id="TIGR01845">
    <property type="entry name" value="outer_NodT"/>
    <property type="match status" value="1"/>
</dbReference>
<keyword evidence="2" id="KW-0449">Lipoprotein</keyword>
<keyword evidence="2" id="KW-0732">Signal</keyword>
<dbReference type="EMBL" id="JBHSMU010000004">
    <property type="protein sequence ID" value="MFC5458924.1"/>
    <property type="molecule type" value="Genomic_DNA"/>
</dbReference>
<comment type="similarity">
    <text evidence="1 2">Belongs to the outer membrane factor (OMF) (TC 1.B.17) family.</text>
</comment>
<evidence type="ECO:0000256" key="1">
    <source>
        <dbReference type="ARBA" id="ARBA00007613"/>
    </source>
</evidence>
<keyword evidence="2" id="KW-0564">Palmitate</keyword>
<protein>
    <submittedName>
        <fullName evidence="3">Efflux transporter outer membrane subunit</fullName>
    </submittedName>
</protein>
<dbReference type="Proteomes" id="UP001596050">
    <property type="component" value="Unassembled WGS sequence"/>
</dbReference>
<feature type="chain" id="PRO_5045014087" evidence="2">
    <location>
        <begin position="24"/>
        <end position="473"/>
    </location>
</feature>
<reference evidence="4" key="1">
    <citation type="journal article" date="2019" name="Int. J. Syst. Evol. Microbiol.">
        <title>The Global Catalogue of Microorganisms (GCM) 10K type strain sequencing project: providing services to taxonomists for standard genome sequencing and annotation.</title>
        <authorList>
            <consortium name="The Broad Institute Genomics Platform"/>
            <consortium name="The Broad Institute Genome Sequencing Center for Infectious Disease"/>
            <person name="Wu L."/>
            <person name="Ma J."/>
        </authorList>
    </citation>
    <scope>NUCLEOTIDE SEQUENCE [LARGE SCALE GENOMIC DNA]</scope>
    <source>
        <strain evidence="4">KACC 12649</strain>
    </source>
</reference>
<gene>
    <name evidence="3" type="ORF">ACFPN5_03755</name>
</gene>
<organism evidence="3 4">
    <name type="scientific">Massilia niabensis</name>
    <dbReference type="NCBI Taxonomy" id="544910"/>
    <lineage>
        <taxon>Bacteria</taxon>
        <taxon>Pseudomonadati</taxon>
        <taxon>Pseudomonadota</taxon>
        <taxon>Betaproteobacteria</taxon>
        <taxon>Burkholderiales</taxon>
        <taxon>Oxalobacteraceae</taxon>
        <taxon>Telluria group</taxon>
        <taxon>Massilia</taxon>
    </lineage>
</organism>
<keyword evidence="2" id="KW-0472">Membrane</keyword>
<dbReference type="RefSeq" id="WP_379780251.1">
    <property type="nucleotide sequence ID" value="NZ_JBHSMU010000004.1"/>
</dbReference>
<name>A0ABW0KZQ4_9BURK</name>
<dbReference type="PROSITE" id="PS51257">
    <property type="entry name" value="PROKAR_LIPOPROTEIN"/>
    <property type="match status" value="1"/>
</dbReference>
<dbReference type="Gene3D" id="1.20.1600.10">
    <property type="entry name" value="Outer membrane efflux proteins (OEP)"/>
    <property type="match status" value="1"/>
</dbReference>
<sequence>MNKLTLKTAALALSMTLAGCSFLQPALPGAQAEIPAQFGQAGSAGEGAAEQAGASAVADVGWRNFFTDPKLEAIIADALARNRDLRVAALNVERTRAAYQVQRADRLPSVGVNLSGDRSGGSAAATSNVYSASLGIAAFELDLFGRVRNLTDAALQQYLAQGEARRSVQLSLIAEIANIYLTLAADLESQRVAQATLDTQQALFDLIGKRHTAGAVSGLDIEQARTTVESARADVAYYAGRVATGKNYLNLLAGRPVPADRLPERFDLAVSGLQALPAGLPSEVLLRRPDVRQAEHLLRSANANIGAARAAFFPSISLTGSIGSASNQLSGLFESGTRVWGFMPSVSLPIFEGGRLRAQLGVATADRDIALARYEQSIQAGFRDVADALALTRTLAARRDAQQALLQAAERTHRLSKERYDRGRDSYLVLLDAQRTLYAAQQGLVAAQLAEQSNRIVLYRVLGGGWNEGRDGA</sequence>
<accession>A0ABW0KZQ4</accession>
<dbReference type="SUPFAM" id="SSF56954">
    <property type="entry name" value="Outer membrane efflux proteins (OEP)"/>
    <property type="match status" value="1"/>
</dbReference>
<evidence type="ECO:0000313" key="3">
    <source>
        <dbReference type="EMBL" id="MFC5458924.1"/>
    </source>
</evidence>
<evidence type="ECO:0000256" key="2">
    <source>
        <dbReference type="RuleBase" id="RU362097"/>
    </source>
</evidence>
<comment type="caution">
    <text evidence="3">The sequence shown here is derived from an EMBL/GenBank/DDBJ whole genome shotgun (WGS) entry which is preliminary data.</text>
</comment>
<evidence type="ECO:0000313" key="4">
    <source>
        <dbReference type="Proteomes" id="UP001596050"/>
    </source>
</evidence>
<keyword evidence="2" id="KW-0812">Transmembrane</keyword>